<dbReference type="PIRSF" id="PIRSF018249">
    <property type="entry name" value="MyrA_prd"/>
    <property type="match status" value="1"/>
</dbReference>
<feature type="domain" description="23S rRNA (guanine(745)-N(1))-methyltransferase N-terminal" evidence="4">
    <location>
        <begin position="2"/>
        <end position="45"/>
    </location>
</feature>
<sequence length="281" mass="31404">MWQCPLCHLPLAAETQTWHCANHHSFDVAKVGYVNLHPVQHKNSRQPGDDKSMLQARRAFHDSHGYAPLMEAISLKLAEFAAGKKYLSLFDAGCGEGSYLAYCQQYLQQQQVSVSCAGCDIAKPGIEMAAKRYKNAQFVVANSFALPVQDKTQDAIVQVFAPGDPNEYLRVLKDDGVLITVDPGPKHLWDLKQKVYDTPREHNSHTRSLAGFTLCDTQQVSFVLEFRTPEQRNGLLAMTPFIWKLSANRLEQLQQALDSVTADFVINVWQKGKSTVPGAEE</sequence>
<dbReference type="Pfam" id="PF21302">
    <property type="entry name" value="Zn_ribbon_RlmA"/>
    <property type="match status" value="1"/>
</dbReference>
<dbReference type="EMBL" id="CP052766">
    <property type="protein sequence ID" value="QJR82558.1"/>
    <property type="molecule type" value="Genomic_DNA"/>
</dbReference>
<dbReference type="PANTHER" id="PTHR43460">
    <property type="entry name" value="METHYLTRANSFERASE"/>
    <property type="match status" value="1"/>
</dbReference>
<dbReference type="Gene3D" id="3.40.50.150">
    <property type="entry name" value="Vaccinia Virus protein VP39"/>
    <property type="match status" value="1"/>
</dbReference>
<evidence type="ECO:0000313" key="6">
    <source>
        <dbReference type="Proteomes" id="UP000219285"/>
    </source>
</evidence>
<keyword evidence="6" id="KW-1185">Reference proteome</keyword>
<dbReference type="InterPro" id="IPR041698">
    <property type="entry name" value="Methyltransf_25"/>
</dbReference>
<feature type="domain" description="Methyltransferase" evidence="3">
    <location>
        <begin position="91"/>
        <end position="161"/>
    </location>
</feature>
<evidence type="ECO:0000256" key="1">
    <source>
        <dbReference type="PIRSR" id="PIRSR018249-1"/>
    </source>
</evidence>
<dbReference type="AlphaFoldDB" id="A0A6M4MI08"/>
<name>A0A6M4MI08_9ALTE</name>
<feature type="binding site" evidence="1">
    <location>
        <position position="7"/>
    </location>
    <ligand>
        <name>Zn(2+)</name>
        <dbReference type="ChEBI" id="CHEBI:29105"/>
    </ligand>
</feature>
<dbReference type="Pfam" id="PF13649">
    <property type="entry name" value="Methyltransf_25"/>
    <property type="match status" value="1"/>
</dbReference>
<dbReference type="InterPro" id="IPR029063">
    <property type="entry name" value="SAM-dependent_MTases_sf"/>
</dbReference>
<evidence type="ECO:0000259" key="4">
    <source>
        <dbReference type="Pfam" id="PF21302"/>
    </source>
</evidence>
<feature type="binding site" evidence="1">
    <location>
        <position position="4"/>
    </location>
    <ligand>
        <name>Zn(2+)</name>
        <dbReference type="ChEBI" id="CHEBI:29105"/>
    </ligand>
</feature>
<gene>
    <name evidence="5" type="ORF">CA267_018260</name>
</gene>
<dbReference type="InterPro" id="IPR016718">
    <property type="entry name" value="rRNA_m1G-MeTrfase_A_prd"/>
</dbReference>
<evidence type="ECO:0000256" key="2">
    <source>
        <dbReference type="PIRSR" id="PIRSR018249-2"/>
    </source>
</evidence>
<keyword evidence="5" id="KW-0489">Methyltransferase</keyword>
<dbReference type="GO" id="GO:0032259">
    <property type="term" value="P:methylation"/>
    <property type="evidence" value="ECO:0007669"/>
    <property type="project" value="UniProtKB-KW"/>
</dbReference>
<organism evidence="5 6">
    <name type="scientific">Alteromonas pelagimontana</name>
    <dbReference type="NCBI Taxonomy" id="1858656"/>
    <lineage>
        <taxon>Bacteria</taxon>
        <taxon>Pseudomonadati</taxon>
        <taxon>Pseudomonadota</taxon>
        <taxon>Gammaproteobacteria</taxon>
        <taxon>Alteromonadales</taxon>
        <taxon>Alteromonadaceae</taxon>
        <taxon>Alteromonas/Salinimonas group</taxon>
        <taxon>Alteromonas</taxon>
    </lineage>
</organism>
<protein>
    <submittedName>
        <fullName evidence="5">Methyltransferase domain-containing protein</fullName>
    </submittedName>
</protein>
<dbReference type="OrthoDB" id="108476at2"/>
<reference evidence="6" key="1">
    <citation type="submission" date="2014-12" db="EMBL/GenBank/DDBJ databases">
        <title>Complete genome sequence of a multi-drug resistant Klebsiella pneumoniae.</title>
        <authorList>
            <person name="Hua X."/>
            <person name="Chen Q."/>
            <person name="Li X."/>
            <person name="Feng Y."/>
            <person name="Ruan Z."/>
            <person name="Yu Y."/>
        </authorList>
    </citation>
    <scope>NUCLEOTIDE SEQUENCE [LARGE SCALE GENOMIC DNA]</scope>
    <source>
        <strain evidence="6">5.12</strain>
    </source>
</reference>
<proteinExistence type="predicted"/>
<keyword evidence="2" id="KW-0949">S-adenosyl-L-methionine</keyword>
<feature type="binding site" evidence="1">
    <location>
        <position position="20"/>
    </location>
    <ligand>
        <name>Zn(2+)</name>
        <dbReference type="ChEBI" id="CHEBI:29105"/>
    </ligand>
</feature>
<dbReference type="RefSeq" id="WP_075609459.1">
    <property type="nucleotide sequence ID" value="NZ_CP052766.1"/>
</dbReference>
<dbReference type="GO" id="GO:0046872">
    <property type="term" value="F:metal ion binding"/>
    <property type="evidence" value="ECO:0007669"/>
    <property type="project" value="UniProtKB-KW"/>
</dbReference>
<dbReference type="SUPFAM" id="SSF53335">
    <property type="entry name" value="S-adenosyl-L-methionine-dependent methyltransferases"/>
    <property type="match status" value="1"/>
</dbReference>
<dbReference type="KEGG" id="apel:CA267_018260"/>
<reference evidence="5 6" key="2">
    <citation type="submission" date="2020-04" db="EMBL/GenBank/DDBJ databases">
        <title>Complete genome sequence of Alteromonas pelagimontana 5.12T.</title>
        <authorList>
            <person name="Sinha R.K."/>
            <person name="Krishnan K.P."/>
            <person name="Kurian J.P."/>
        </authorList>
    </citation>
    <scope>NUCLEOTIDE SEQUENCE [LARGE SCALE GENOMIC DNA]</scope>
    <source>
        <strain evidence="5 6">5.12</strain>
    </source>
</reference>
<feature type="binding site" evidence="2">
    <location>
        <begin position="96"/>
        <end position="97"/>
    </location>
    <ligand>
        <name>S-adenosyl-L-methionine</name>
        <dbReference type="ChEBI" id="CHEBI:59789"/>
    </ligand>
</feature>
<accession>A0A6M4MI08</accession>
<keyword evidence="1" id="KW-0479">Metal-binding</keyword>
<evidence type="ECO:0000259" key="3">
    <source>
        <dbReference type="Pfam" id="PF13649"/>
    </source>
</evidence>
<feature type="binding site" evidence="2">
    <location>
        <position position="187"/>
    </location>
    <ligand>
        <name>S-adenosyl-L-methionine</name>
        <dbReference type="ChEBI" id="CHEBI:59789"/>
    </ligand>
</feature>
<feature type="binding site" evidence="2">
    <location>
        <position position="66"/>
    </location>
    <ligand>
        <name>S-adenosyl-L-methionine</name>
        <dbReference type="ChEBI" id="CHEBI:59789"/>
    </ligand>
</feature>
<dbReference type="Proteomes" id="UP000219285">
    <property type="component" value="Chromosome"/>
</dbReference>
<keyword evidence="1" id="KW-0862">Zinc</keyword>
<dbReference type="InterPro" id="IPR048647">
    <property type="entry name" value="RlmA_N"/>
</dbReference>
<feature type="binding site" evidence="1">
    <location>
        <position position="24"/>
    </location>
    <ligand>
        <name>Zn(2+)</name>
        <dbReference type="ChEBI" id="CHEBI:29105"/>
    </ligand>
</feature>
<keyword evidence="5" id="KW-0808">Transferase</keyword>
<dbReference type="InterPro" id="IPR052939">
    <property type="entry name" value="23S_rRNA_MeTrnsfrase_RlmA"/>
</dbReference>
<evidence type="ECO:0000313" key="5">
    <source>
        <dbReference type="EMBL" id="QJR82558.1"/>
    </source>
</evidence>
<dbReference type="PANTHER" id="PTHR43460:SF1">
    <property type="entry name" value="METHYLTRANSFERASE TYPE 11 DOMAIN-CONTAINING PROTEIN"/>
    <property type="match status" value="1"/>
</dbReference>
<dbReference type="GO" id="GO:0008168">
    <property type="term" value="F:methyltransferase activity"/>
    <property type="evidence" value="ECO:0007669"/>
    <property type="project" value="UniProtKB-KW"/>
</dbReference>